<comment type="caution">
    <text evidence="1">The sequence shown here is derived from an EMBL/GenBank/DDBJ whole genome shotgun (WGS) entry which is preliminary data.</text>
</comment>
<dbReference type="EMBL" id="JBEXAE010000007">
    <property type="protein sequence ID" value="MET6991646.1"/>
    <property type="molecule type" value="Genomic_DNA"/>
</dbReference>
<evidence type="ECO:0000313" key="1">
    <source>
        <dbReference type="EMBL" id="MET6991646.1"/>
    </source>
</evidence>
<organism evidence="1 2">
    <name type="scientific">Sediminicola arcticus</name>
    <dbReference type="NCBI Taxonomy" id="1574308"/>
    <lineage>
        <taxon>Bacteria</taxon>
        <taxon>Pseudomonadati</taxon>
        <taxon>Bacteroidota</taxon>
        <taxon>Flavobacteriia</taxon>
        <taxon>Flavobacteriales</taxon>
        <taxon>Flavobacteriaceae</taxon>
        <taxon>Sediminicola</taxon>
    </lineage>
</organism>
<gene>
    <name evidence="1" type="ORF">ABXZ36_13415</name>
</gene>
<evidence type="ECO:0000313" key="2">
    <source>
        <dbReference type="Proteomes" id="UP001549799"/>
    </source>
</evidence>
<sequence>MEAEIFELSEAVVKAKQKKSLSAKKIVRRAIEAIPKNFPTNPFSTIGYYRDYQLDKNRYINLNEAILEVYDQGFLELDQVTTRVRIYDYKLNYDFKRDLPAQQPYDYTGKSKTIDKSFLFNYGGNEFTILRIHDAIRNYKIDSYAFIHRLDTDLLKNHYFSKEPDTFMEDDALYAITFKKNYPGFRAHGRMFISKKSFAIHKMEYAVYDLSIRTVDKKQNKPDDNNNLLFKITTEYQKVDELMYLNYISFQNKFRLLLSPFMVTDIQLDLTNKCFNVTFNNEPNVRFAVSKDNYRIIYKGKKIVLNKIEFRNKKVILYPDLNFGEARNIFNELDKISTDEIFSPELLNFEFAKMRDLRGNYLNDGYYKQYTQFREFFVQQVNTQTNEPADTLYMKKDRPISKDQIIIKPLNFNNYWMNTPLKQ</sequence>
<proteinExistence type="predicted"/>
<accession>A0ABV2SWW0</accession>
<reference evidence="1 2" key="1">
    <citation type="submission" date="2024-07" db="EMBL/GenBank/DDBJ databases">
        <title>The genome sequence of type strain Sediminicola arcticus GDMCC 1.2805.</title>
        <authorList>
            <person name="Liu Y."/>
        </authorList>
    </citation>
    <scope>NUCLEOTIDE SEQUENCE [LARGE SCALE GENOMIC DNA]</scope>
    <source>
        <strain evidence="1 2">GDMCC 1.2805</strain>
    </source>
</reference>
<dbReference type="Proteomes" id="UP001549799">
    <property type="component" value="Unassembled WGS sequence"/>
</dbReference>
<protein>
    <submittedName>
        <fullName evidence="1">Uncharacterized protein</fullName>
    </submittedName>
</protein>
<keyword evidence="2" id="KW-1185">Reference proteome</keyword>
<name>A0ABV2SWW0_9FLAO</name>